<dbReference type="Pfam" id="PF00111">
    <property type="entry name" value="Fer2"/>
    <property type="match status" value="1"/>
</dbReference>
<reference evidence="3" key="1">
    <citation type="submission" date="2016-10" db="EMBL/GenBank/DDBJ databases">
        <authorList>
            <person name="Varghese N."/>
            <person name="Submissions S."/>
        </authorList>
    </citation>
    <scope>NUCLEOTIDE SEQUENCE [LARGE SCALE GENOMIC DNA]</scope>
    <source>
        <strain evidence="3">DSM 11526</strain>
    </source>
</reference>
<dbReference type="InterPro" id="IPR006058">
    <property type="entry name" value="2Fe2S_fd_BS"/>
</dbReference>
<dbReference type="RefSeq" id="WP_217632918.1">
    <property type="nucleotide sequence ID" value="NZ_FNRJ01000001.1"/>
</dbReference>
<evidence type="ECO:0000259" key="1">
    <source>
        <dbReference type="PROSITE" id="PS51085"/>
    </source>
</evidence>
<dbReference type="InterPro" id="IPR001041">
    <property type="entry name" value="2Fe-2S_ferredoxin-type"/>
</dbReference>
<name>A0A1H3XUG5_9GAMM</name>
<accession>A0A1H3XUG5</accession>
<feature type="domain" description="2Fe-2S ferredoxin-type" evidence="1">
    <location>
        <begin position="4"/>
        <end position="99"/>
    </location>
</feature>
<evidence type="ECO:0000313" key="3">
    <source>
        <dbReference type="Proteomes" id="UP000242469"/>
    </source>
</evidence>
<evidence type="ECO:0000313" key="2">
    <source>
        <dbReference type="EMBL" id="SEA02973.1"/>
    </source>
</evidence>
<dbReference type="Proteomes" id="UP000242469">
    <property type="component" value="Unassembled WGS sequence"/>
</dbReference>
<dbReference type="STRING" id="1122198.SAMN02745729_101268"/>
<dbReference type="SUPFAM" id="SSF54292">
    <property type="entry name" value="2Fe-2S ferredoxin-like"/>
    <property type="match status" value="1"/>
</dbReference>
<protein>
    <submittedName>
        <fullName evidence="2">Ferredoxin</fullName>
    </submittedName>
</protein>
<proteinExistence type="predicted"/>
<dbReference type="InterPro" id="IPR036010">
    <property type="entry name" value="2Fe-2S_ferredoxin-like_sf"/>
</dbReference>
<organism evidence="2 3">
    <name type="scientific">Marinobacterium iners DSM 11526</name>
    <dbReference type="NCBI Taxonomy" id="1122198"/>
    <lineage>
        <taxon>Bacteria</taxon>
        <taxon>Pseudomonadati</taxon>
        <taxon>Pseudomonadota</taxon>
        <taxon>Gammaproteobacteria</taxon>
        <taxon>Oceanospirillales</taxon>
        <taxon>Oceanospirillaceae</taxon>
        <taxon>Marinobacterium</taxon>
    </lineage>
</organism>
<dbReference type="PROSITE" id="PS51085">
    <property type="entry name" value="2FE2S_FER_2"/>
    <property type="match status" value="1"/>
</dbReference>
<keyword evidence="3" id="KW-1185">Reference proteome</keyword>
<dbReference type="PROSITE" id="PS00197">
    <property type="entry name" value="2FE2S_FER_1"/>
    <property type="match status" value="1"/>
</dbReference>
<dbReference type="EMBL" id="FNRJ01000001">
    <property type="protein sequence ID" value="SEA02973.1"/>
    <property type="molecule type" value="Genomic_DNA"/>
</dbReference>
<dbReference type="InterPro" id="IPR012675">
    <property type="entry name" value="Beta-grasp_dom_sf"/>
</dbReference>
<sequence>MMDAQIKFSVEIVDSDETFVCSSTQNVLEGMVRLGRRGIPSGCRGGGCGVCKVEVLHGHYRSKRMSRSHINEDDLEHDRVLACRIYPESDLIIRVIGKMKGRFEPD</sequence>
<dbReference type="GO" id="GO:0051537">
    <property type="term" value="F:2 iron, 2 sulfur cluster binding"/>
    <property type="evidence" value="ECO:0007669"/>
    <property type="project" value="InterPro"/>
</dbReference>
<dbReference type="Gene3D" id="3.10.20.30">
    <property type="match status" value="1"/>
</dbReference>
<dbReference type="CDD" id="cd00207">
    <property type="entry name" value="fer2"/>
    <property type="match status" value="1"/>
</dbReference>
<dbReference type="AlphaFoldDB" id="A0A1H3XUG5"/>
<gene>
    <name evidence="2" type="ORF">SAMN02745729_101268</name>
</gene>